<dbReference type="Pfam" id="PF03237">
    <property type="entry name" value="Terminase_6N"/>
    <property type="match status" value="1"/>
</dbReference>
<accession>A0ABY9R6H8</accession>
<evidence type="ECO:0000313" key="4">
    <source>
        <dbReference type="Proteomes" id="UP001180616"/>
    </source>
</evidence>
<name>A0ABY9R6H8_9BACT</name>
<dbReference type="InterPro" id="IPR035421">
    <property type="entry name" value="Terminase_6C"/>
</dbReference>
<evidence type="ECO:0000313" key="3">
    <source>
        <dbReference type="EMBL" id="WMW66648.1"/>
    </source>
</evidence>
<dbReference type="Gene3D" id="3.30.420.240">
    <property type="match status" value="1"/>
</dbReference>
<dbReference type="NCBIfam" id="TIGR01630">
    <property type="entry name" value="psiM2_ORF9"/>
    <property type="match status" value="1"/>
</dbReference>
<sequence>MGAKAGREVARLQAELQRRMLQAELARRGFADFVSYTFPGYQHSAFSLAVCTALDEFLRDVVAGLRPVLLLAAPPQHGKSELVSRRFPAYIFGKFPDTRLAACSYAADLAQDMNRDVQRIMMDDLYGDLFPKIRLNPKRVVTVESQARRNSERFDISGHRGYYVCAGVRGPLTGKSMDIGIIDDPIKSEEEARSPAVKRTIMAWYRTVFLTRMSKNSGHIIMATRWAMDDLTGVVAKNNPRARVLAFPAINEAGEALVPELHPLEKLLETKAELTPTQWSALYQQRPVPEGGAIFQEAWVRRWNLGNLPESFDEIVLSWDLTFKDTDGSDFVVGQVWGRKGVGYYLLHQVRDRMSYTVSRTAIQSMAGQYPQALGVLVEDKANGPAVMDDLKDKVPGLVPVQPDGSKVARAYAVTPLWSAGNVYVPEDDYAPWVPDFVAEVVTFPAGANDDQVDAMTQALRYLKAHGLSVWEALADG</sequence>
<organism evidence="3 4">
    <name type="scientific">Nitratidesulfovibrio liaohensis</name>
    <dbReference type="NCBI Taxonomy" id="2604158"/>
    <lineage>
        <taxon>Bacteria</taxon>
        <taxon>Pseudomonadati</taxon>
        <taxon>Thermodesulfobacteriota</taxon>
        <taxon>Desulfovibrionia</taxon>
        <taxon>Desulfovibrionales</taxon>
        <taxon>Desulfovibrionaceae</taxon>
        <taxon>Nitratidesulfovibrio</taxon>
    </lineage>
</organism>
<dbReference type="Proteomes" id="UP001180616">
    <property type="component" value="Chromosome"/>
</dbReference>
<feature type="domain" description="Terminase large subunit gp17-like C-terminal" evidence="2">
    <location>
        <begin position="318"/>
        <end position="461"/>
    </location>
</feature>
<evidence type="ECO:0000256" key="1">
    <source>
        <dbReference type="ARBA" id="ARBA00022612"/>
    </source>
</evidence>
<reference evidence="3" key="1">
    <citation type="submission" date="2023-09" db="EMBL/GenBank/DDBJ databases">
        <authorList>
            <consortium name="CW5 consortium"/>
            <person name="Lu C.-W."/>
        </authorList>
    </citation>
    <scope>NUCLEOTIDE SEQUENCE</scope>
    <source>
        <strain evidence="3">KPS</strain>
    </source>
</reference>
<gene>
    <name evidence="3" type="primary">terL</name>
    <name evidence="3" type="ORF">KPS_001252</name>
</gene>
<keyword evidence="1" id="KW-1188">Viral release from host cell</keyword>
<proteinExistence type="predicted"/>
<dbReference type="InterPro" id="IPR006517">
    <property type="entry name" value="Phage_terminase_lsu-like_C"/>
</dbReference>
<dbReference type="Pfam" id="PF17289">
    <property type="entry name" value="Terminase_6C"/>
    <property type="match status" value="1"/>
</dbReference>
<evidence type="ECO:0000259" key="2">
    <source>
        <dbReference type="Pfam" id="PF17289"/>
    </source>
</evidence>
<dbReference type="EMBL" id="CP133659">
    <property type="protein sequence ID" value="WMW66648.1"/>
    <property type="molecule type" value="Genomic_DNA"/>
</dbReference>
<dbReference type="RefSeq" id="WP_309542512.1">
    <property type="nucleotide sequence ID" value="NZ_CP133659.1"/>
</dbReference>
<keyword evidence="4" id="KW-1185">Reference proteome</keyword>
<protein>
    <submittedName>
        <fullName evidence="3">Phage terminase large subunit</fullName>
    </submittedName>
</protein>